<keyword evidence="1" id="KW-0812">Transmembrane</keyword>
<evidence type="ECO:0000256" key="1">
    <source>
        <dbReference type="SAM" id="Phobius"/>
    </source>
</evidence>
<keyword evidence="1" id="KW-1133">Transmembrane helix</keyword>
<feature type="transmembrane region" description="Helical" evidence="1">
    <location>
        <begin position="12"/>
        <end position="32"/>
    </location>
</feature>
<comment type="caution">
    <text evidence="2">The sequence shown here is derived from an EMBL/GenBank/DDBJ whole genome shotgun (WGS) entry which is preliminary data.</text>
</comment>
<evidence type="ECO:0000313" key="3">
    <source>
        <dbReference type="Proteomes" id="UP000250321"/>
    </source>
</evidence>
<keyword evidence="1" id="KW-0472">Membrane</keyword>
<dbReference type="EMBL" id="PJQY01001594">
    <property type="protein sequence ID" value="PQQ01160.1"/>
    <property type="molecule type" value="Genomic_DNA"/>
</dbReference>
<keyword evidence="3" id="KW-1185">Reference proteome</keyword>
<dbReference type="AlphaFoldDB" id="A0A314Y6J6"/>
<sequence length="114" mass="12322">MLLNNHENSSSFIFLAAASILAAIPAINLHILTDASISAAINQHLLVAQAPSNHRTTFISPFGCCKHSSSHPNHSSTITTKIFLPPHTLPSYKYHNLQASSFSSHPPLETLKSP</sequence>
<gene>
    <name evidence="2" type="ORF">Pyn_17570</name>
</gene>
<dbReference type="Proteomes" id="UP000250321">
    <property type="component" value="Unassembled WGS sequence"/>
</dbReference>
<name>A0A314Y6J6_PRUYE</name>
<accession>A0A314Y6J6</accession>
<reference evidence="2 3" key="1">
    <citation type="submission" date="2018-02" db="EMBL/GenBank/DDBJ databases">
        <title>Draft genome of wild Prunus yedoensis var. nudiflora.</title>
        <authorList>
            <person name="Baek S."/>
            <person name="Kim J.-H."/>
            <person name="Choi K."/>
            <person name="Kim G.-B."/>
            <person name="Cho A."/>
            <person name="Jang H."/>
            <person name="Shin C.-H."/>
            <person name="Yu H.-J."/>
            <person name="Mun J.-H."/>
        </authorList>
    </citation>
    <scope>NUCLEOTIDE SEQUENCE [LARGE SCALE GENOMIC DNA]</scope>
    <source>
        <strain evidence="3">cv. Jeju island</strain>
        <tissue evidence="2">Leaf</tissue>
    </source>
</reference>
<protein>
    <submittedName>
        <fullName evidence="2">Uncharacterized protein</fullName>
    </submittedName>
</protein>
<evidence type="ECO:0000313" key="2">
    <source>
        <dbReference type="EMBL" id="PQQ01160.1"/>
    </source>
</evidence>
<proteinExistence type="predicted"/>
<organism evidence="2 3">
    <name type="scientific">Prunus yedoensis var. nudiflora</name>
    <dbReference type="NCBI Taxonomy" id="2094558"/>
    <lineage>
        <taxon>Eukaryota</taxon>
        <taxon>Viridiplantae</taxon>
        <taxon>Streptophyta</taxon>
        <taxon>Embryophyta</taxon>
        <taxon>Tracheophyta</taxon>
        <taxon>Spermatophyta</taxon>
        <taxon>Magnoliopsida</taxon>
        <taxon>eudicotyledons</taxon>
        <taxon>Gunneridae</taxon>
        <taxon>Pentapetalae</taxon>
        <taxon>rosids</taxon>
        <taxon>fabids</taxon>
        <taxon>Rosales</taxon>
        <taxon>Rosaceae</taxon>
        <taxon>Amygdaloideae</taxon>
        <taxon>Amygdaleae</taxon>
        <taxon>Prunus</taxon>
    </lineage>
</organism>